<protein>
    <submittedName>
        <fullName evidence="8">Agamous-like MADS-box protein AGL29</fullName>
    </submittedName>
</protein>
<evidence type="ECO:0000256" key="3">
    <source>
        <dbReference type="ARBA" id="ARBA00023125"/>
    </source>
</evidence>
<dbReference type="CDD" id="cd00120">
    <property type="entry name" value="MADS"/>
    <property type="match status" value="1"/>
</dbReference>
<dbReference type="Gene3D" id="3.40.1810.10">
    <property type="entry name" value="Transcription factor, MADS-box"/>
    <property type="match status" value="1"/>
</dbReference>
<dbReference type="PROSITE" id="PS50066">
    <property type="entry name" value="MADS_BOX_2"/>
    <property type="match status" value="1"/>
</dbReference>
<evidence type="ECO:0000259" key="6">
    <source>
        <dbReference type="PROSITE" id="PS50066"/>
    </source>
</evidence>
<keyword evidence="5" id="KW-0539">Nucleus</keyword>
<comment type="subcellular location">
    <subcellularLocation>
        <location evidence="1">Nucleus</location>
    </subcellularLocation>
</comment>
<feature type="domain" description="MADS-box" evidence="6">
    <location>
        <begin position="3"/>
        <end position="63"/>
    </location>
</feature>
<keyword evidence="7" id="KW-1185">Reference proteome</keyword>
<evidence type="ECO:0000256" key="4">
    <source>
        <dbReference type="ARBA" id="ARBA00023163"/>
    </source>
</evidence>
<proteinExistence type="predicted"/>
<reference evidence="7" key="1">
    <citation type="journal article" date="2014" name="Nat. Genet.">
        <title>The genome of the stress-tolerant wild tomato species Solanum pennellii.</title>
        <authorList>
            <person name="Bolger A."/>
            <person name="Scossa F."/>
            <person name="Bolger M.E."/>
            <person name="Lanz C."/>
            <person name="Maumus F."/>
            <person name="Tohge T."/>
            <person name="Quesneville H."/>
            <person name="Alseekh S."/>
            <person name="Sorensen I."/>
            <person name="Lichtenstein G."/>
            <person name="Fich E.A."/>
            <person name="Conte M."/>
            <person name="Keller H."/>
            <person name="Schneeberger K."/>
            <person name="Schwacke R."/>
            <person name="Ofner I."/>
            <person name="Vrebalov J."/>
            <person name="Xu Y."/>
            <person name="Osorio S."/>
            <person name="Aflitos S.A."/>
            <person name="Schijlen E."/>
            <person name="Jimenez-Gomez J.M."/>
            <person name="Ryngajllo M."/>
            <person name="Kimura S."/>
            <person name="Kumar R."/>
            <person name="Koenig D."/>
            <person name="Headland L.R."/>
            <person name="Maloof J.N."/>
            <person name="Sinha N."/>
            <person name="van Ham R.C."/>
            <person name="Lankhorst R.K."/>
            <person name="Mao L."/>
            <person name="Vogel A."/>
            <person name="Arsova B."/>
            <person name="Panstruga R."/>
            <person name="Fei Z."/>
            <person name="Rose J.K."/>
            <person name="Zamir D."/>
            <person name="Carrari F."/>
            <person name="Giovannoni J.J."/>
            <person name="Weigel D."/>
            <person name="Usadel B."/>
            <person name="Fernie A.R."/>
        </authorList>
    </citation>
    <scope>NUCLEOTIDE SEQUENCE [LARGE SCALE GENOMIC DNA]</scope>
    <source>
        <strain evidence="7">cv. LA0716</strain>
    </source>
</reference>
<keyword evidence="2" id="KW-0805">Transcription regulation</keyword>
<evidence type="ECO:0000313" key="7">
    <source>
        <dbReference type="Proteomes" id="UP000694930"/>
    </source>
</evidence>
<dbReference type="RefSeq" id="XP_015081723.1">
    <property type="nucleotide sequence ID" value="XM_015226237.2"/>
</dbReference>
<dbReference type="InterPro" id="IPR036879">
    <property type="entry name" value="TF_MADSbox_sf"/>
</dbReference>
<keyword evidence="4" id="KW-0804">Transcription</keyword>
<gene>
    <name evidence="8" type="primary">LOC107025447</name>
</gene>
<evidence type="ECO:0000256" key="5">
    <source>
        <dbReference type="ARBA" id="ARBA00023242"/>
    </source>
</evidence>
<dbReference type="PANTHER" id="PTHR11945:SF441">
    <property type="entry name" value="AGAMOUS-LIKE MADS-BOX PROTEIN AGL29"/>
    <property type="match status" value="1"/>
</dbReference>
<dbReference type="SMART" id="SM00432">
    <property type="entry name" value="MADS"/>
    <property type="match status" value="1"/>
</dbReference>
<organism evidence="7 8">
    <name type="scientific">Solanum pennellii</name>
    <name type="common">Tomato</name>
    <name type="synonym">Lycopersicon pennellii</name>
    <dbReference type="NCBI Taxonomy" id="28526"/>
    <lineage>
        <taxon>Eukaryota</taxon>
        <taxon>Viridiplantae</taxon>
        <taxon>Streptophyta</taxon>
        <taxon>Embryophyta</taxon>
        <taxon>Tracheophyta</taxon>
        <taxon>Spermatophyta</taxon>
        <taxon>Magnoliopsida</taxon>
        <taxon>eudicotyledons</taxon>
        <taxon>Gunneridae</taxon>
        <taxon>Pentapetalae</taxon>
        <taxon>asterids</taxon>
        <taxon>lamiids</taxon>
        <taxon>Solanales</taxon>
        <taxon>Solanaceae</taxon>
        <taxon>Solanoideae</taxon>
        <taxon>Solaneae</taxon>
        <taxon>Solanum</taxon>
        <taxon>Solanum subgen. Lycopersicon</taxon>
    </lineage>
</organism>
<dbReference type="PANTHER" id="PTHR11945">
    <property type="entry name" value="MADS BOX PROTEIN"/>
    <property type="match status" value="1"/>
</dbReference>
<evidence type="ECO:0000256" key="2">
    <source>
        <dbReference type="ARBA" id="ARBA00023015"/>
    </source>
</evidence>
<keyword evidence="3" id="KW-0238">DNA-binding</keyword>
<reference evidence="8" key="2">
    <citation type="submission" date="2025-08" db="UniProtKB">
        <authorList>
            <consortium name="RefSeq"/>
        </authorList>
    </citation>
    <scope>IDENTIFICATION</scope>
</reference>
<dbReference type="Proteomes" id="UP000694930">
    <property type="component" value="Chromosome 1"/>
</dbReference>
<dbReference type="GeneID" id="107025447"/>
<evidence type="ECO:0000256" key="1">
    <source>
        <dbReference type="ARBA" id="ARBA00004123"/>
    </source>
</evidence>
<dbReference type="PRINTS" id="PR00404">
    <property type="entry name" value="MADSDOMAIN"/>
</dbReference>
<evidence type="ECO:0000313" key="8">
    <source>
        <dbReference type="RefSeq" id="XP_015081723.1"/>
    </source>
</evidence>
<dbReference type="InterPro" id="IPR002100">
    <property type="entry name" value="TF_MADSbox"/>
</dbReference>
<dbReference type="Pfam" id="PF00319">
    <property type="entry name" value="SRF-TF"/>
    <property type="match status" value="1"/>
</dbReference>
<dbReference type="SUPFAM" id="SSF55455">
    <property type="entry name" value="SRF-like"/>
    <property type="match status" value="1"/>
</dbReference>
<sequence>MGTGKKKIEIEKIMKETSRMVTFSKRRKGLFKKAKELESMTGSRVASVVFSPTGRPYTCGDVNFAIQQHFSSIRCMELLISGPNYDFDSDSGLKLLSNSKSSGLRRWVEGIDVEQYQNLNYLLMLKQQLEGTREKIGSIEELELFEALFV</sequence>
<accession>A0ABM1H7Z6</accession>
<name>A0ABM1H7Z6_SOLPN</name>